<keyword evidence="3" id="KW-0804">Transcription</keyword>
<proteinExistence type="predicted"/>
<dbReference type="SMART" id="SM00345">
    <property type="entry name" value="HTH_GNTR"/>
    <property type="match status" value="1"/>
</dbReference>
<name>D0KZ27_HALNC</name>
<dbReference type="GO" id="GO:0003677">
    <property type="term" value="F:DNA binding"/>
    <property type="evidence" value="ECO:0007669"/>
    <property type="project" value="UniProtKB-KW"/>
</dbReference>
<dbReference type="SUPFAM" id="SSF48008">
    <property type="entry name" value="GntR ligand-binding domain-like"/>
    <property type="match status" value="1"/>
</dbReference>
<dbReference type="Gene3D" id="1.10.10.10">
    <property type="entry name" value="Winged helix-like DNA-binding domain superfamily/Winged helix DNA-binding domain"/>
    <property type="match status" value="1"/>
</dbReference>
<organism evidence="5 6">
    <name type="scientific">Halothiobacillus neapolitanus (strain ATCC 23641 / DSM 15147 / CIP 104769 / NCIMB 8539 / c2)</name>
    <name type="common">Thiobacillus neapolitanus</name>
    <dbReference type="NCBI Taxonomy" id="555778"/>
    <lineage>
        <taxon>Bacteria</taxon>
        <taxon>Pseudomonadati</taxon>
        <taxon>Pseudomonadota</taxon>
        <taxon>Gammaproteobacteria</taxon>
        <taxon>Chromatiales</taxon>
        <taxon>Halothiobacillaceae</taxon>
        <taxon>Halothiobacillus</taxon>
    </lineage>
</organism>
<dbReference type="PANTHER" id="PTHR43537:SF45">
    <property type="entry name" value="GNTR FAMILY REGULATORY PROTEIN"/>
    <property type="match status" value="1"/>
</dbReference>
<dbReference type="Pfam" id="PF00392">
    <property type="entry name" value="GntR"/>
    <property type="match status" value="1"/>
</dbReference>
<evidence type="ECO:0000259" key="4">
    <source>
        <dbReference type="PROSITE" id="PS50949"/>
    </source>
</evidence>
<dbReference type="EMBL" id="CP001801">
    <property type="protein sequence ID" value="ACX95700.1"/>
    <property type="molecule type" value="Genomic_DNA"/>
</dbReference>
<feature type="domain" description="HTH gntR-type" evidence="4">
    <location>
        <begin position="12"/>
        <end position="79"/>
    </location>
</feature>
<sequence>MKQTAEQTTVKPVATKYVYDALKEKILSFEIYPGSRVTESELADLFMVSRTPVREALLRLENEGFLTIRPKQGCFIKPINIEELGEYYGVRTALEVAAVEGACHYMPESELQHLLHLWSPDQALVEHSADQMEDKDESFHIALALGSGNSTLVRYLQDVNDHIRIIRRVDFQDEERIKRTYAEHHAIIEAILGREVDKARNLMKRHIQRSQDFAKTLTLTQLAKKKAGVSRFEQVKAL</sequence>
<evidence type="ECO:0000313" key="6">
    <source>
        <dbReference type="Proteomes" id="UP000009102"/>
    </source>
</evidence>
<dbReference type="SUPFAM" id="SSF46785">
    <property type="entry name" value="Winged helix' DNA-binding domain"/>
    <property type="match status" value="1"/>
</dbReference>
<keyword evidence="2" id="KW-0238">DNA-binding</keyword>
<dbReference type="CDD" id="cd07377">
    <property type="entry name" value="WHTH_GntR"/>
    <property type="match status" value="1"/>
</dbReference>
<dbReference type="InterPro" id="IPR011711">
    <property type="entry name" value="GntR_C"/>
</dbReference>
<dbReference type="AlphaFoldDB" id="D0KZ27"/>
<dbReference type="InterPro" id="IPR000524">
    <property type="entry name" value="Tscrpt_reg_HTH_GntR"/>
</dbReference>
<protein>
    <submittedName>
        <fullName evidence="5">Transcriptional regulator, GntR family</fullName>
    </submittedName>
</protein>
<dbReference type="Proteomes" id="UP000009102">
    <property type="component" value="Chromosome"/>
</dbReference>
<dbReference type="Gene3D" id="1.20.120.530">
    <property type="entry name" value="GntR ligand-binding domain-like"/>
    <property type="match status" value="1"/>
</dbReference>
<dbReference type="SMART" id="SM00895">
    <property type="entry name" value="FCD"/>
    <property type="match status" value="1"/>
</dbReference>
<evidence type="ECO:0000313" key="5">
    <source>
        <dbReference type="EMBL" id="ACX95700.1"/>
    </source>
</evidence>
<evidence type="ECO:0000256" key="1">
    <source>
        <dbReference type="ARBA" id="ARBA00023015"/>
    </source>
</evidence>
<evidence type="ECO:0000256" key="3">
    <source>
        <dbReference type="ARBA" id="ARBA00023163"/>
    </source>
</evidence>
<dbReference type="eggNOG" id="COG1802">
    <property type="taxonomic scope" value="Bacteria"/>
</dbReference>
<dbReference type="OrthoDB" id="6627771at2"/>
<keyword evidence="6" id="KW-1185">Reference proteome</keyword>
<dbReference type="InterPro" id="IPR036388">
    <property type="entry name" value="WH-like_DNA-bd_sf"/>
</dbReference>
<dbReference type="InterPro" id="IPR008920">
    <property type="entry name" value="TF_FadR/GntR_C"/>
</dbReference>
<evidence type="ECO:0000256" key="2">
    <source>
        <dbReference type="ARBA" id="ARBA00023125"/>
    </source>
</evidence>
<keyword evidence="1" id="KW-0805">Transcription regulation</keyword>
<dbReference type="PRINTS" id="PR00035">
    <property type="entry name" value="HTHGNTR"/>
</dbReference>
<dbReference type="PANTHER" id="PTHR43537">
    <property type="entry name" value="TRANSCRIPTIONAL REGULATOR, GNTR FAMILY"/>
    <property type="match status" value="1"/>
</dbReference>
<dbReference type="RefSeq" id="WP_012823736.1">
    <property type="nucleotide sequence ID" value="NC_013422.1"/>
</dbReference>
<dbReference type="InterPro" id="IPR036390">
    <property type="entry name" value="WH_DNA-bd_sf"/>
</dbReference>
<gene>
    <name evidence="5" type="ordered locus">Hneap_0855</name>
</gene>
<dbReference type="KEGG" id="hna:Hneap_0855"/>
<accession>D0KZ27</accession>
<reference evidence="5 6" key="1">
    <citation type="submission" date="2009-10" db="EMBL/GenBank/DDBJ databases">
        <title>Complete sequence of Halothiobacillus neapolitanus c2.</title>
        <authorList>
            <consortium name="US DOE Joint Genome Institute"/>
            <person name="Lucas S."/>
            <person name="Copeland A."/>
            <person name="Lapidus A."/>
            <person name="Glavina del Rio T."/>
            <person name="Tice H."/>
            <person name="Bruce D."/>
            <person name="Goodwin L."/>
            <person name="Pitluck S."/>
            <person name="Davenport K."/>
            <person name="Brettin T."/>
            <person name="Detter J.C."/>
            <person name="Han C."/>
            <person name="Tapia R."/>
            <person name="Larimer F."/>
            <person name="Land M."/>
            <person name="Hauser L."/>
            <person name="Kyrpides N."/>
            <person name="Mikhailova N."/>
            <person name="Kerfeld C."/>
            <person name="Cannon G."/>
            <person name="Heinhort S."/>
        </authorList>
    </citation>
    <scope>NUCLEOTIDE SEQUENCE [LARGE SCALE GENOMIC DNA]</scope>
    <source>
        <strain evidence="6">ATCC 23641 / c2</strain>
    </source>
</reference>
<dbReference type="GO" id="GO:0003700">
    <property type="term" value="F:DNA-binding transcription factor activity"/>
    <property type="evidence" value="ECO:0007669"/>
    <property type="project" value="InterPro"/>
</dbReference>
<dbReference type="Pfam" id="PF07729">
    <property type="entry name" value="FCD"/>
    <property type="match status" value="1"/>
</dbReference>
<dbReference type="HOGENOM" id="CLU_017584_5_2_6"/>
<dbReference type="PROSITE" id="PS50949">
    <property type="entry name" value="HTH_GNTR"/>
    <property type="match status" value="1"/>
</dbReference>